<dbReference type="PANTHER" id="PTHR43214:SF41">
    <property type="entry name" value="NITRATE_NITRITE RESPONSE REGULATOR PROTEIN NARP"/>
    <property type="match status" value="1"/>
</dbReference>
<protein>
    <submittedName>
        <fullName evidence="7">Response regulator transcription factor</fullName>
    </submittedName>
</protein>
<evidence type="ECO:0000256" key="3">
    <source>
        <dbReference type="ARBA" id="ARBA00023163"/>
    </source>
</evidence>
<evidence type="ECO:0000256" key="4">
    <source>
        <dbReference type="PROSITE-ProRule" id="PRU00169"/>
    </source>
</evidence>
<evidence type="ECO:0000259" key="5">
    <source>
        <dbReference type="PROSITE" id="PS50043"/>
    </source>
</evidence>
<dbReference type="Gene3D" id="1.10.10.10">
    <property type="entry name" value="Winged helix-like DNA-binding domain superfamily/Winged helix DNA-binding domain"/>
    <property type="match status" value="1"/>
</dbReference>
<dbReference type="PRINTS" id="PR00038">
    <property type="entry name" value="HTHLUXR"/>
</dbReference>
<gene>
    <name evidence="7" type="ORF">H9628_07175</name>
</gene>
<dbReference type="InterPro" id="IPR011006">
    <property type="entry name" value="CheY-like_superfamily"/>
</dbReference>
<dbReference type="CDD" id="cd06170">
    <property type="entry name" value="LuxR_C_like"/>
    <property type="match status" value="1"/>
</dbReference>
<dbReference type="RefSeq" id="WP_251833444.1">
    <property type="nucleotide sequence ID" value="NZ_JACSPS010000002.1"/>
</dbReference>
<dbReference type="Proteomes" id="UP000626242">
    <property type="component" value="Unassembled WGS sequence"/>
</dbReference>
<dbReference type="InterPro" id="IPR016032">
    <property type="entry name" value="Sig_transdc_resp-reg_C-effctor"/>
</dbReference>
<feature type="domain" description="Response regulatory" evidence="6">
    <location>
        <begin position="4"/>
        <end position="122"/>
    </location>
</feature>
<keyword evidence="1" id="KW-0805">Transcription regulation</keyword>
<name>A0ABR8WME3_9FLAO</name>
<proteinExistence type="predicted"/>
<dbReference type="Gene3D" id="3.40.50.2300">
    <property type="match status" value="1"/>
</dbReference>
<accession>A0ABR8WME3</accession>
<organism evidence="7 8">
    <name type="scientific">Kaistella pullorum</name>
    <dbReference type="NCBI Taxonomy" id="2763074"/>
    <lineage>
        <taxon>Bacteria</taxon>
        <taxon>Pseudomonadati</taxon>
        <taxon>Bacteroidota</taxon>
        <taxon>Flavobacteriia</taxon>
        <taxon>Flavobacteriales</taxon>
        <taxon>Weeksellaceae</taxon>
        <taxon>Chryseobacterium group</taxon>
        <taxon>Kaistella</taxon>
    </lineage>
</organism>
<keyword evidence="2" id="KW-0238">DNA-binding</keyword>
<dbReference type="PROSITE" id="PS50110">
    <property type="entry name" value="RESPONSE_REGULATORY"/>
    <property type="match status" value="1"/>
</dbReference>
<dbReference type="PROSITE" id="PS00622">
    <property type="entry name" value="HTH_LUXR_1"/>
    <property type="match status" value="1"/>
</dbReference>
<dbReference type="SMART" id="SM00421">
    <property type="entry name" value="HTH_LUXR"/>
    <property type="match status" value="1"/>
</dbReference>
<feature type="domain" description="HTH luxR-type" evidence="5">
    <location>
        <begin position="150"/>
        <end position="215"/>
    </location>
</feature>
<keyword evidence="8" id="KW-1185">Reference proteome</keyword>
<dbReference type="InterPro" id="IPR039420">
    <property type="entry name" value="WalR-like"/>
</dbReference>
<dbReference type="SUPFAM" id="SSF46894">
    <property type="entry name" value="C-terminal effector domain of the bipartite response regulators"/>
    <property type="match status" value="1"/>
</dbReference>
<evidence type="ECO:0000256" key="2">
    <source>
        <dbReference type="ARBA" id="ARBA00023125"/>
    </source>
</evidence>
<dbReference type="InterPro" id="IPR001789">
    <property type="entry name" value="Sig_transdc_resp-reg_receiver"/>
</dbReference>
<dbReference type="InterPro" id="IPR036388">
    <property type="entry name" value="WH-like_DNA-bd_sf"/>
</dbReference>
<dbReference type="PANTHER" id="PTHR43214">
    <property type="entry name" value="TWO-COMPONENT RESPONSE REGULATOR"/>
    <property type="match status" value="1"/>
</dbReference>
<dbReference type="PROSITE" id="PS50043">
    <property type="entry name" value="HTH_LUXR_2"/>
    <property type="match status" value="1"/>
</dbReference>
<reference evidence="7 8" key="1">
    <citation type="submission" date="2020-08" db="EMBL/GenBank/DDBJ databases">
        <title>A Genomic Blueprint of the Chicken Gut Microbiome.</title>
        <authorList>
            <person name="Gilroy R."/>
            <person name="Ravi A."/>
            <person name="Getino M."/>
            <person name="Pursley I."/>
            <person name="Horton D.L."/>
            <person name="Alikhan N.-F."/>
            <person name="Baker D."/>
            <person name="Gharbi K."/>
            <person name="Hall N."/>
            <person name="Watson M."/>
            <person name="Adriaenssens E.M."/>
            <person name="Foster-Nyarko E."/>
            <person name="Jarju S."/>
            <person name="Secka A."/>
            <person name="Antonio M."/>
            <person name="Oren A."/>
            <person name="Chaudhuri R."/>
            <person name="La Ragione R.M."/>
            <person name="Hildebrand F."/>
            <person name="Pallen M.J."/>
        </authorList>
    </citation>
    <scope>NUCLEOTIDE SEQUENCE [LARGE SCALE GENOMIC DNA]</scope>
    <source>
        <strain evidence="7 8">Sa1CVA4</strain>
    </source>
</reference>
<evidence type="ECO:0000259" key="6">
    <source>
        <dbReference type="PROSITE" id="PS50110"/>
    </source>
</evidence>
<dbReference type="SUPFAM" id="SSF52172">
    <property type="entry name" value="CheY-like"/>
    <property type="match status" value="1"/>
</dbReference>
<comment type="caution">
    <text evidence="4">Lacks conserved residue(s) required for the propagation of feature annotation.</text>
</comment>
<dbReference type="Pfam" id="PF00196">
    <property type="entry name" value="GerE"/>
    <property type="match status" value="1"/>
</dbReference>
<evidence type="ECO:0000256" key="1">
    <source>
        <dbReference type="ARBA" id="ARBA00023015"/>
    </source>
</evidence>
<evidence type="ECO:0000313" key="7">
    <source>
        <dbReference type="EMBL" id="MBD8018250.1"/>
    </source>
</evidence>
<keyword evidence="3" id="KW-0804">Transcription</keyword>
<dbReference type="InterPro" id="IPR000792">
    <property type="entry name" value="Tscrpt_reg_LuxR_C"/>
</dbReference>
<sequence>MRNQIILYDNHYLSMEAFCCFLDSNGYNKKFDYLHTSDFQELPEMITNQAEIAIINVCGVPSNDALEMPEKLLAKNPQLKIIIVSSSPEVKVIKKFFEKGVKSFLTKTTDGAEFVHAMTQVLEGKVFLTEDTKNALYNFICNVENIEEPDPLRTEALTVREKEVLRHICEGLRTREIADELFISPHTVESHRRNIMQKLEVRSSSMLVKFAMSHKLVS</sequence>
<evidence type="ECO:0000313" key="8">
    <source>
        <dbReference type="Proteomes" id="UP000626242"/>
    </source>
</evidence>
<dbReference type="EMBL" id="JACSPS010000002">
    <property type="protein sequence ID" value="MBD8018250.1"/>
    <property type="molecule type" value="Genomic_DNA"/>
</dbReference>
<comment type="caution">
    <text evidence="7">The sequence shown here is derived from an EMBL/GenBank/DDBJ whole genome shotgun (WGS) entry which is preliminary data.</text>
</comment>